<dbReference type="PANTHER" id="PTHR28141">
    <property type="entry name" value="2',3'-CYCLIC-NUCLEOTIDE 3'-PHOSPHODIESTERASE"/>
    <property type="match status" value="1"/>
</dbReference>
<dbReference type="InterPro" id="IPR009097">
    <property type="entry name" value="Cyclic_Pdiesterase"/>
</dbReference>
<dbReference type="GO" id="GO:0009187">
    <property type="term" value="P:cyclic nucleotide metabolic process"/>
    <property type="evidence" value="ECO:0007669"/>
    <property type="project" value="TreeGrafter"/>
</dbReference>
<dbReference type="OrthoDB" id="514292at2759"/>
<dbReference type="InterPro" id="IPR012386">
    <property type="entry name" value="Cyclic-nucl_3Pdiesterase"/>
</dbReference>
<proteinExistence type="predicted"/>
<comment type="caution">
    <text evidence="1">The sequence shown here is derived from an EMBL/GenBank/DDBJ whole genome shotgun (WGS) entry which is preliminary data.</text>
</comment>
<dbReference type="Pfam" id="PF07823">
    <property type="entry name" value="CPDase"/>
    <property type="match status" value="1"/>
</dbReference>
<keyword evidence="2" id="KW-1185">Reference proteome</keyword>
<dbReference type="SUPFAM" id="SSF55144">
    <property type="entry name" value="LigT-like"/>
    <property type="match status" value="1"/>
</dbReference>
<reference evidence="1 2" key="1">
    <citation type="submission" date="2019-03" db="EMBL/GenBank/DDBJ databases">
        <title>Rhodosporidium diobovatum UCD-FST 08-225 genome sequencing, assembly, and annotation.</title>
        <authorList>
            <person name="Fakankun I.U."/>
            <person name="Fristensky B."/>
            <person name="Levin D.B."/>
        </authorList>
    </citation>
    <scope>NUCLEOTIDE SEQUENCE [LARGE SCALE GENOMIC DNA]</scope>
    <source>
        <strain evidence="1 2">UCD-FST 08-225</strain>
    </source>
</reference>
<sequence length="219" mass="23757">MAPCFGSFTGLALWLTPSSPTTSSDLGSLISTLSSKHGTPRFDPHVTLLSGIPSHSSADLPALLASLRTALDHWREQQKQQQPHSAPLRLKFTALGSKASERNYFQYLFAAVSSSNDALLALRAATREALLPADARSQKDDYFPHLSLMYGEDDERKSAGGIMAGLQSEGGEVRLGEGEREGTTTCEVAGHEGIEVKEVQLWRCEGPPEEWECLGSEQL</sequence>
<name>A0A5C5G0H6_9BASI</name>
<evidence type="ECO:0000313" key="2">
    <source>
        <dbReference type="Proteomes" id="UP000311382"/>
    </source>
</evidence>
<dbReference type="STRING" id="5288.A0A5C5G0H6"/>
<organism evidence="1 2">
    <name type="scientific">Rhodotorula diobovata</name>
    <dbReference type="NCBI Taxonomy" id="5288"/>
    <lineage>
        <taxon>Eukaryota</taxon>
        <taxon>Fungi</taxon>
        <taxon>Dikarya</taxon>
        <taxon>Basidiomycota</taxon>
        <taxon>Pucciniomycotina</taxon>
        <taxon>Microbotryomycetes</taxon>
        <taxon>Sporidiobolales</taxon>
        <taxon>Sporidiobolaceae</taxon>
        <taxon>Rhodotorula</taxon>
    </lineage>
</organism>
<gene>
    <name evidence="1" type="ORF">DMC30DRAFT_135934</name>
</gene>
<protein>
    <submittedName>
        <fullName evidence="1">2',3'-cyclic-nucleotide 3'-phosphodiesterase</fullName>
    </submittedName>
</protein>
<dbReference type="PANTHER" id="PTHR28141:SF1">
    <property type="entry name" value="2',3'-CYCLIC-NUCLEOTIDE 3'-PHOSPHODIESTERASE"/>
    <property type="match status" value="1"/>
</dbReference>
<dbReference type="EMBL" id="SOZI01000023">
    <property type="protein sequence ID" value="TNY22588.1"/>
    <property type="molecule type" value="Genomic_DNA"/>
</dbReference>
<dbReference type="Gene3D" id="3.90.1140.10">
    <property type="entry name" value="Cyclic phosphodiesterase"/>
    <property type="match status" value="1"/>
</dbReference>
<accession>A0A5C5G0H6</accession>
<evidence type="ECO:0000313" key="1">
    <source>
        <dbReference type="EMBL" id="TNY22588.1"/>
    </source>
</evidence>
<dbReference type="Proteomes" id="UP000311382">
    <property type="component" value="Unassembled WGS sequence"/>
</dbReference>
<dbReference type="AlphaFoldDB" id="A0A5C5G0H6"/>
<dbReference type="GO" id="GO:0004113">
    <property type="term" value="F:2',3'-cyclic-nucleotide 3'-phosphodiesterase activity"/>
    <property type="evidence" value="ECO:0007669"/>
    <property type="project" value="TreeGrafter"/>
</dbReference>